<proteinExistence type="predicted"/>
<evidence type="ECO:0000313" key="2">
    <source>
        <dbReference type="Proteomes" id="UP000006755"/>
    </source>
</evidence>
<reference evidence="1 2" key="1">
    <citation type="journal article" date="2012" name="J. Bacteriol.">
        <title>Genome Sequence of Gallaecimonas xiamenensis Type Strain 3-C-1.</title>
        <authorList>
            <person name="Lai Q."/>
            <person name="Wang L."/>
            <person name="Wang W."/>
            <person name="Shao Z."/>
        </authorList>
    </citation>
    <scope>NUCLEOTIDE SEQUENCE [LARGE SCALE GENOMIC DNA]</scope>
    <source>
        <strain evidence="1 2">3-C-1</strain>
    </source>
</reference>
<keyword evidence="2" id="KW-1185">Reference proteome</keyword>
<protein>
    <submittedName>
        <fullName evidence="1">Uncharacterized protein</fullName>
    </submittedName>
</protein>
<sequence>MGPIVAQYQARGNAEGVGPPPFDDVGLQENPNSAFGLVKSVQAVRLLLAGRLVAGLSREDWHGGGKEVTAPISASDAVLLDGEGRPLCLVPGQVLEKRFVLDYGHGRPFQPLACGFRPDRKAYQRKYLAVRPA</sequence>
<name>K2JQM6_9GAMM</name>
<accession>K2JQM6</accession>
<gene>
    <name evidence="1" type="ORF">B3C1_02240</name>
</gene>
<dbReference type="Proteomes" id="UP000006755">
    <property type="component" value="Unassembled WGS sequence"/>
</dbReference>
<dbReference type="EMBL" id="AMRI01000002">
    <property type="protein sequence ID" value="EKE77593.1"/>
    <property type="molecule type" value="Genomic_DNA"/>
</dbReference>
<comment type="caution">
    <text evidence="1">The sequence shown here is derived from an EMBL/GenBank/DDBJ whole genome shotgun (WGS) entry which is preliminary data.</text>
</comment>
<organism evidence="1 2">
    <name type="scientific">Gallaecimonas xiamenensis 3-C-1</name>
    <dbReference type="NCBI Taxonomy" id="745411"/>
    <lineage>
        <taxon>Bacteria</taxon>
        <taxon>Pseudomonadati</taxon>
        <taxon>Pseudomonadota</taxon>
        <taxon>Gammaproteobacteria</taxon>
        <taxon>Enterobacterales</taxon>
        <taxon>Gallaecimonadaceae</taxon>
        <taxon>Gallaecimonas</taxon>
    </lineage>
</organism>
<evidence type="ECO:0000313" key="1">
    <source>
        <dbReference type="EMBL" id="EKE77593.1"/>
    </source>
</evidence>
<dbReference type="AlphaFoldDB" id="K2JQM6"/>